<dbReference type="PANTHER" id="PTHR23090">
    <property type="entry name" value="NH 3 /GLUTAMINE-DEPENDENT NAD + SYNTHETASE"/>
    <property type="match status" value="1"/>
</dbReference>
<dbReference type="GO" id="GO:0004359">
    <property type="term" value="F:glutaminase activity"/>
    <property type="evidence" value="ECO:0007669"/>
    <property type="project" value="InterPro"/>
</dbReference>
<gene>
    <name evidence="9" type="ORF">JCM21531_2381</name>
</gene>
<reference evidence="9" key="1">
    <citation type="journal article" date="2014" name="Genome Announc.">
        <title>Draft Genome Sequence of Clostridium straminisolvens Strain JCM 21531T, Isolated from a Cellulose-Degrading Bacterial Community.</title>
        <authorList>
            <person name="Yuki M."/>
            <person name="Oshima K."/>
            <person name="Suda W."/>
            <person name="Sakamoto M."/>
            <person name="Kitamura K."/>
            <person name="Iida T."/>
            <person name="Hattori M."/>
            <person name="Ohkuma M."/>
        </authorList>
    </citation>
    <scope>NUCLEOTIDE SEQUENCE [LARGE SCALE GENOMIC DNA]</scope>
    <source>
        <strain evidence="9">JCM 21531</strain>
    </source>
</reference>
<dbReference type="InterPro" id="IPR014729">
    <property type="entry name" value="Rossmann-like_a/b/a_fold"/>
</dbReference>
<proteinExistence type="inferred from homology"/>
<accession>W4V824</accession>
<dbReference type="Gene3D" id="3.40.50.620">
    <property type="entry name" value="HUPs"/>
    <property type="match status" value="1"/>
</dbReference>
<keyword evidence="5 6" id="KW-0520">NAD</keyword>
<feature type="domain" description="NAD/GMP synthase" evidence="8">
    <location>
        <begin position="3"/>
        <end position="166"/>
    </location>
</feature>
<evidence type="ECO:0000313" key="9">
    <source>
        <dbReference type="EMBL" id="GAE88899.1"/>
    </source>
</evidence>
<keyword evidence="4 6" id="KW-0067">ATP-binding</keyword>
<comment type="similarity">
    <text evidence="6">Belongs to the NAD synthetase family.</text>
</comment>
<name>W4V824_9FIRM</name>
<dbReference type="GO" id="GO:0005737">
    <property type="term" value="C:cytoplasm"/>
    <property type="evidence" value="ECO:0007669"/>
    <property type="project" value="InterPro"/>
</dbReference>
<keyword evidence="3 6" id="KW-0547">Nucleotide-binding</keyword>
<sequence length="206" mass="22846">MAKRIRHTGLERAVIGVSGGLDSTLALLVTAKAFDLLDIPRKNILAITMPGFGTTDVTYTNAMEFMKSMDVEIREINIKDACLQHFKDIGHDPAIHDVTYENVQARERTQILMDIANKEGGLVIGTGDLSELALGWCTYNGDHMSMYAVNASIPKTLVSFLVKWVADNMLESKAKEVLYRILNTPISPELLPPDAKVKSTKKRRTL</sequence>
<evidence type="ECO:0000256" key="6">
    <source>
        <dbReference type="RuleBase" id="RU003811"/>
    </source>
</evidence>
<dbReference type="SUPFAM" id="SSF52402">
    <property type="entry name" value="Adenine nucleotide alpha hydrolases-like"/>
    <property type="match status" value="1"/>
</dbReference>
<evidence type="ECO:0000256" key="1">
    <source>
        <dbReference type="ARBA" id="ARBA00004790"/>
    </source>
</evidence>
<dbReference type="Pfam" id="PF02540">
    <property type="entry name" value="NAD_synthase"/>
    <property type="match status" value="1"/>
</dbReference>
<dbReference type="EMBL" id="BAVR01000026">
    <property type="protein sequence ID" value="GAE88899.1"/>
    <property type="molecule type" value="Genomic_DNA"/>
</dbReference>
<dbReference type="GO" id="GO:0005524">
    <property type="term" value="F:ATP binding"/>
    <property type="evidence" value="ECO:0007669"/>
    <property type="project" value="UniProtKB-KW"/>
</dbReference>
<evidence type="ECO:0000256" key="3">
    <source>
        <dbReference type="ARBA" id="ARBA00022741"/>
    </source>
</evidence>
<evidence type="ECO:0000256" key="2">
    <source>
        <dbReference type="ARBA" id="ARBA00022598"/>
    </source>
</evidence>
<dbReference type="AlphaFoldDB" id="W4V824"/>
<evidence type="ECO:0000256" key="4">
    <source>
        <dbReference type="ARBA" id="ARBA00022840"/>
    </source>
</evidence>
<comment type="catalytic activity">
    <reaction evidence="7">
        <text>deamido-NAD(+) + NH4(+) + ATP = AMP + diphosphate + NAD(+) + H(+)</text>
        <dbReference type="Rhea" id="RHEA:21188"/>
        <dbReference type="ChEBI" id="CHEBI:15378"/>
        <dbReference type="ChEBI" id="CHEBI:28938"/>
        <dbReference type="ChEBI" id="CHEBI:30616"/>
        <dbReference type="ChEBI" id="CHEBI:33019"/>
        <dbReference type="ChEBI" id="CHEBI:57540"/>
        <dbReference type="ChEBI" id="CHEBI:58437"/>
        <dbReference type="ChEBI" id="CHEBI:456215"/>
        <dbReference type="EC" id="6.3.1.5"/>
    </reaction>
</comment>
<keyword evidence="2 6" id="KW-0436">Ligase</keyword>
<keyword evidence="10" id="KW-1185">Reference proteome</keyword>
<dbReference type="GO" id="GO:0009435">
    <property type="term" value="P:NAD+ biosynthetic process"/>
    <property type="evidence" value="ECO:0007669"/>
    <property type="project" value="UniProtKB-UniPathway"/>
</dbReference>
<dbReference type="UniPathway" id="UPA00253">
    <property type="reaction ID" value="UER00333"/>
</dbReference>
<dbReference type="GO" id="GO:0008795">
    <property type="term" value="F:NAD+ synthase activity"/>
    <property type="evidence" value="ECO:0007669"/>
    <property type="project" value="UniProtKB-EC"/>
</dbReference>
<dbReference type="EC" id="6.3.1.5" evidence="7"/>
<dbReference type="GO" id="GO:0003952">
    <property type="term" value="F:NAD+ synthase (glutamine-hydrolyzing) activity"/>
    <property type="evidence" value="ECO:0007669"/>
    <property type="project" value="InterPro"/>
</dbReference>
<evidence type="ECO:0000256" key="7">
    <source>
        <dbReference type="RuleBase" id="RU003812"/>
    </source>
</evidence>
<organism evidence="9 10">
    <name type="scientific">Acetivibrio straminisolvens JCM 21531</name>
    <dbReference type="NCBI Taxonomy" id="1294263"/>
    <lineage>
        <taxon>Bacteria</taxon>
        <taxon>Bacillati</taxon>
        <taxon>Bacillota</taxon>
        <taxon>Clostridia</taxon>
        <taxon>Eubacteriales</taxon>
        <taxon>Oscillospiraceae</taxon>
        <taxon>Acetivibrio</taxon>
    </lineage>
</organism>
<dbReference type="NCBIfam" id="TIGR00552">
    <property type="entry name" value="nadE"/>
    <property type="match status" value="1"/>
</dbReference>
<dbReference type="InterPro" id="IPR003694">
    <property type="entry name" value="NAD_synthase"/>
</dbReference>
<dbReference type="InterPro" id="IPR022310">
    <property type="entry name" value="NAD/GMP_synthase"/>
</dbReference>
<comment type="caution">
    <text evidence="9">The sequence shown here is derived from an EMBL/GenBank/DDBJ whole genome shotgun (WGS) entry which is preliminary data.</text>
</comment>
<evidence type="ECO:0000313" key="10">
    <source>
        <dbReference type="Proteomes" id="UP000019109"/>
    </source>
</evidence>
<dbReference type="STRING" id="1294263.JCM21531_2381"/>
<protein>
    <recommendedName>
        <fullName evidence="7">NH(3)-dependent NAD(+) synthetase</fullName>
        <ecNumber evidence="7">6.3.1.5</ecNumber>
    </recommendedName>
</protein>
<evidence type="ECO:0000256" key="5">
    <source>
        <dbReference type="ARBA" id="ARBA00023027"/>
    </source>
</evidence>
<dbReference type="CDD" id="cd00553">
    <property type="entry name" value="NAD_synthase"/>
    <property type="match status" value="1"/>
</dbReference>
<dbReference type="PANTHER" id="PTHR23090:SF9">
    <property type="entry name" value="GLUTAMINE-DEPENDENT NAD(+) SYNTHETASE"/>
    <property type="match status" value="1"/>
</dbReference>
<dbReference type="Proteomes" id="UP000019109">
    <property type="component" value="Unassembled WGS sequence"/>
</dbReference>
<comment type="pathway">
    <text evidence="1">Cofactor biosynthesis; NAD(+) biosynthesis.</text>
</comment>
<evidence type="ECO:0000259" key="8">
    <source>
        <dbReference type="Pfam" id="PF02540"/>
    </source>
</evidence>